<dbReference type="SMART" id="SM00866">
    <property type="entry name" value="UTRA"/>
    <property type="match status" value="1"/>
</dbReference>
<evidence type="ECO:0000256" key="3">
    <source>
        <dbReference type="ARBA" id="ARBA00023163"/>
    </source>
</evidence>
<reference evidence="5 6" key="1">
    <citation type="submission" date="2020-08" db="EMBL/GenBank/DDBJ databases">
        <title>Sequencing the genomes of 1000 actinobacteria strains.</title>
        <authorList>
            <person name="Klenk H.-P."/>
        </authorList>
    </citation>
    <scope>NUCLEOTIDE SEQUENCE [LARGE SCALE GENOMIC DNA]</scope>
    <source>
        <strain evidence="5 6">DSM 105369</strain>
    </source>
</reference>
<keyword evidence="3" id="KW-0804">Transcription</keyword>
<keyword evidence="1" id="KW-0805">Transcription regulation</keyword>
<comment type="caution">
    <text evidence="5">The sequence shown here is derived from an EMBL/GenBank/DDBJ whole genome shotgun (WGS) entry which is preliminary data.</text>
</comment>
<evidence type="ECO:0000313" key="5">
    <source>
        <dbReference type="EMBL" id="MBB2890074.1"/>
    </source>
</evidence>
<organism evidence="5 6">
    <name type="scientific">Flexivirga oryzae</name>
    <dbReference type="NCBI Taxonomy" id="1794944"/>
    <lineage>
        <taxon>Bacteria</taxon>
        <taxon>Bacillati</taxon>
        <taxon>Actinomycetota</taxon>
        <taxon>Actinomycetes</taxon>
        <taxon>Micrococcales</taxon>
        <taxon>Dermacoccaceae</taxon>
        <taxon>Flexivirga</taxon>
    </lineage>
</organism>
<keyword evidence="6" id="KW-1185">Reference proteome</keyword>
<dbReference type="GO" id="GO:0045892">
    <property type="term" value="P:negative regulation of DNA-templated transcription"/>
    <property type="evidence" value="ECO:0007669"/>
    <property type="project" value="TreeGrafter"/>
</dbReference>
<dbReference type="Gene3D" id="1.10.10.10">
    <property type="entry name" value="Winged helix-like DNA-binding domain superfamily/Winged helix DNA-binding domain"/>
    <property type="match status" value="1"/>
</dbReference>
<dbReference type="PANTHER" id="PTHR44846">
    <property type="entry name" value="MANNOSYL-D-GLYCERATE TRANSPORT/METABOLISM SYSTEM REPRESSOR MNGR-RELATED"/>
    <property type="match status" value="1"/>
</dbReference>
<dbReference type="Pfam" id="PF00392">
    <property type="entry name" value="GntR"/>
    <property type="match status" value="1"/>
</dbReference>
<accession>A0A839N1T7</accession>
<proteinExistence type="predicted"/>
<dbReference type="InterPro" id="IPR000524">
    <property type="entry name" value="Tscrpt_reg_HTH_GntR"/>
</dbReference>
<keyword evidence="2" id="KW-0238">DNA-binding</keyword>
<evidence type="ECO:0000259" key="4">
    <source>
        <dbReference type="PROSITE" id="PS50949"/>
    </source>
</evidence>
<dbReference type="Proteomes" id="UP000559182">
    <property type="component" value="Unassembled WGS sequence"/>
</dbReference>
<dbReference type="PROSITE" id="PS50949">
    <property type="entry name" value="HTH_GNTR"/>
    <property type="match status" value="1"/>
</dbReference>
<dbReference type="SUPFAM" id="SSF64288">
    <property type="entry name" value="Chorismate lyase-like"/>
    <property type="match status" value="1"/>
</dbReference>
<dbReference type="InterPro" id="IPR036388">
    <property type="entry name" value="WH-like_DNA-bd_sf"/>
</dbReference>
<dbReference type="InterPro" id="IPR011663">
    <property type="entry name" value="UTRA"/>
</dbReference>
<dbReference type="Pfam" id="PF07702">
    <property type="entry name" value="UTRA"/>
    <property type="match status" value="1"/>
</dbReference>
<name>A0A839N1T7_9MICO</name>
<dbReference type="RefSeq" id="WP_183317912.1">
    <property type="nucleotide sequence ID" value="NZ_JACHVQ010000001.1"/>
</dbReference>
<dbReference type="SMART" id="SM00345">
    <property type="entry name" value="HTH_GNTR"/>
    <property type="match status" value="1"/>
</dbReference>
<dbReference type="PRINTS" id="PR00035">
    <property type="entry name" value="HTHGNTR"/>
</dbReference>
<evidence type="ECO:0000313" key="6">
    <source>
        <dbReference type="Proteomes" id="UP000559182"/>
    </source>
</evidence>
<dbReference type="GO" id="GO:0003677">
    <property type="term" value="F:DNA binding"/>
    <property type="evidence" value="ECO:0007669"/>
    <property type="project" value="UniProtKB-KW"/>
</dbReference>
<sequence>MSAPPVAITIDRASPVPLYHQLAEQLRQAIDDGALTPGQSLENEMALVERLQLSRPTVRRALQDLVADGLIVRRRGLGTRVANQRIHRRLGLTSLYDDLARAGRRPSTQIIDFRLEQNAPAASALALPHSTSLLSIVRLRLADGSPIALLHNWLPPAFADIPRPQLEEDGLYAVLRRRGAGPTVAQQSIGARAPTAAERRRLKMGGGVPLLTMQRAAFSMAGDPVEFGDHCYRADSYQFDVTVD</sequence>
<dbReference type="GO" id="GO:0003700">
    <property type="term" value="F:DNA-binding transcription factor activity"/>
    <property type="evidence" value="ECO:0007669"/>
    <property type="project" value="InterPro"/>
</dbReference>
<dbReference type="SUPFAM" id="SSF46785">
    <property type="entry name" value="Winged helix' DNA-binding domain"/>
    <property type="match status" value="1"/>
</dbReference>
<dbReference type="PANTHER" id="PTHR44846:SF17">
    <property type="entry name" value="GNTR-FAMILY TRANSCRIPTIONAL REGULATOR"/>
    <property type="match status" value="1"/>
</dbReference>
<feature type="domain" description="HTH gntR-type" evidence="4">
    <location>
        <begin position="16"/>
        <end position="84"/>
    </location>
</feature>
<evidence type="ECO:0000256" key="1">
    <source>
        <dbReference type="ARBA" id="ARBA00023015"/>
    </source>
</evidence>
<protein>
    <submittedName>
        <fullName evidence="5">GntR family transcriptional regulator</fullName>
    </submittedName>
</protein>
<evidence type="ECO:0000256" key="2">
    <source>
        <dbReference type="ARBA" id="ARBA00023125"/>
    </source>
</evidence>
<dbReference type="AlphaFoldDB" id="A0A839N1T7"/>
<dbReference type="CDD" id="cd07377">
    <property type="entry name" value="WHTH_GntR"/>
    <property type="match status" value="1"/>
</dbReference>
<gene>
    <name evidence="5" type="ORF">FHU39_000058</name>
</gene>
<dbReference type="EMBL" id="JACHVQ010000001">
    <property type="protein sequence ID" value="MBB2890074.1"/>
    <property type="molecule type" value="Genomic_DNA"/>
</dbReference>
<dbReference type="InterPro" id="IPR036390">
    <property type="entry name" value="WH_DNA-bd_sf"/>
</dbReference>
<dbReference type="Gene3D" id="3.40.1410.10">
    <property type="entry name" value="Chorismate lyase-like"/>
    <property type="match status" value="1"/>
</dbReference>
<dbReference type="InterPro" id="IPR028978">
    <property type="entry name" value="Chorismate_lyase_/UTRA_dom_sf"/>
</dbReference>
<dbReference type="InterPro" id="IPR050679">
    <property type="entry name" value="Bact_HTH_transcr_reg"/>
</dbReference>